<dbReference type="EMBL" id="AGNK02002332">
    <property type="status" value="NOT_ANNOTATED_CDS"/>
    <property type="molecule type" value="Genomic_DNA"/>
</dbReference>
<evidence type="ECO:0000313" key="3">
    <source>
        <dbReference type="Proteomes" id="UP000004995"/>
    </source>
</evidence>
<dbReference type="EnsemblPlants" id="KQL10185">
    <property type="protein sequence ID" value="KQL10185"/>
    <property type="gene ID" value="SETIT_007587mg"/>
</dbReference>
<sequence>MAVRSPGTGDLEGPVAEQEELVRRRLETAEEAVGKWGSRGGSDAGGGGVSDSPELAAAVRELISLSSGGGSSGQRAKMALQVINPCRLCMLCIPSFFLACRRSYSRQ</sequence>
<dbReference type="FunCoup" id="K3Y076">
    <property type="interactions" value="304"/>
</dbReference>
<reference evidence="3" key="1">
    <citation type="journal article" date="2012" name="Nat. Biotechnol.">
        <title>Reference genome sequence of the model plant Setaria.</title>
        <authorList>
            <person name="Bennetzen J.L."/>
            <person name="Schmutz J."/>
            <person name="Wang H."/>
            <person name="Percifield R."/>
            <person name="Hawkins J."/>
            <person name="Pontaroli A.C."/>
            <person name="Estep M."/>
            <person name="Feng L."/>
            <person name="Vaughn J.N."/>
            <person name="Grimwood J."/>
            <person name="Jenkins J."/>
            <person name="Barry K."/>
            <person name="Lindquist E."/>
            <person name="Hellsten U."/>
            <person name="Deshpande S."/>
            <person name="Wang X."/>
            <person name="Wu X."/>
            <person name="Mitros T."/>
            <person name="Triplett J."/>
            <person name="Yang X."/>
            <person name="Ye C.Y."/>
            <person name="Mauro-Herrera M."/>
            <person name="Wang L."/>
            <person name="Li P."/>
            <person name="Sharma M."/>
            <person name="Sharma R."/>
            <person name="Ronald P.C."/>
            <person name="Panaud O."/>
            <person name="Kellogg E.A."/>
            <person name="Brutnell T.P."/>
            <person name="Doust A.N."/>
            <person name="Tuskan G.A."/>
            <person name="Rokhsar D."/>
            <person name="Devos K.M."/>
        </authorList>
    </citation>
    <scope>NUCLEOTIDE SEQUENCE [LARGE SCALE GENOMIC DNA]</scope>
    <source>
        <strain evidence="3">cv. Yugu1</strain>
    </source>
</reference>
<keyword evidence="3" id="KW-1185">Reference proteome</keyword>
<protein>
    <submittedName>
        <fullName evidence="2">Uncharacterized protein</fullName>
    </submittedName>
</protein>
<dbReference type="AlphaFoldDB" id="K3Y076"/>
<feature type="compositionally biased region" description="Gly residues" evidence="1">
    <location>
        <begin position="37"/>
        <end position="49"/>
    </location>
</feature>
<evidence type="ECO:0000313" key="2">
    <source>
        <dbReference type="EnsemblPlants" id="KQL10185"/>
    </source>
</evidence>
<feature type="region of interest" description="Disordered" evidence="1">
    <location>
        <begin position="32"/>
        <end position="52"/>
    </location>
</feature>
<dbReference type="STRING" id="4555.K3Y076"/>
<accession>K3Y076</accession>
<proteinExistence type="predicted"/>
<evidence type="ECO:0000256" key="1">
    <source>
        <dbReference type="SAM" id="MobiDB-lite"/>
    </source>
</evidence>
<organism evidence="2 3">
    <name type="scientific">Setaria italica</name>
    <name type="common">Foxtail millet</name>
    <name type="synonym">Panicum italicum</name>
    <dbReference type="NCBI Taxonomy" id="4555"/>
    <lineage>
        <taxon>Eukaryota</taxon>
        <taxon>Viridiplantae</taxon>
        <taxon>Streptophyta</taxon>
        <taxon>Embryophyta</taxon>
        <taxon>Tracheophyta</taxon>
        <taxon>Spermatophyta</taxon>
        <taxon>Magnoliopsida</taxon>
        <taxon>Liliopsida</taxon>
        <taxon>Poales</taxon>
        <taxon>Poaceae</taxon>
        <taxon>PACMAD clade</taxon>
        <taxon>Panicoideae</taxon>
        <taxon>Panicodae</taxon>
        <taxon>Paniceae</taxon>
        <taxon>Cenchrinae</taxon>
        <taxon>Setaria</taxon>
    </lineage>
</organism>
<reference evidence="2" key="2">
    <citation type="submission" date="2018-08" db="UniProtKB">
        <authorList>
            <consortium name="EnsemblPlants"/>
        </authorList>
    </citation>
    <scope>IDENTIFICATION</scope>
    <source>
        <strain evidence="2">Yugu1</strain>
    </source>
</reference>
<dbReference type="InParanoid" id="K3Y076"/>
<dbReference type="Proteomes" id="UP000004995">
    <property type="component" value="Unassembled WGS sequence"/>
</dbReference>
<name>K3Y076_SETIT</name>
<dbReference type="HOGENOM" id="CLU_2214573_0_0_1"/>
<dbReference type="Gramene" id="KQL10185">
    <property type="protein sequence ID" value="KQL10185"/>
    <property type="gene ID" value="SETIT_007587mg"/>
</dbReference>